<evidence type="ECO:0000259" key="24">
    <source>
        <dbReference type="PROSITE" id="PS50109"/>
    </source>
</evidence>
<evidence type="ECO:0000256" key="14">
    <source>
        <dbReference type="ARBA" id="ARBA00022842"/>
    </source>
</evidence>
<dbReference type="InterPro" id="IPR003661">
    <property type="entry name" value="HisK_dim/P_dom"/>
</dbReference>
<keyword evidence="14" id="KW-0460">Magnesium</keyword>
<dbReference type="SUPFAM" id="SSF55874">
    <property type="entry name" value="ATPase domain of HSP90 chaperone/DNA topoisomerase II/histidine kinase"/>
    <property type="match status" value="1"/>
</dbReference>
<evidence type="ECO:0000256" key="1">
    <source>
        <dbReference type="ARBA" id="ARBA00000085"/>
    </source>
</evidence>
<dbReference type="GO" id="GO:0004721">
    <property type="term" value="F:phosphoprotein phosphatase activity"/>
    <property type="evidence" value="ECO:0007669"/>
    <property type="project" value="UniProtKB-KW"/>
</dbReference>
<comment type="catalytic activity">
    <reaction evidence="1">
        <text>ATP + protein L-histidine = ADP + protein N-phospho-L-histidine.</text>
        <dbReference type="EC" id="2.7.13.3"/>
    </reaction>
</comment>
<dbReference type="SMART" id="SM00304">
    <property type="entry name" value="HAMP"/>
    <property type="match status" value="1"/>
</dbReference>
<evidence type="ECO:0000256" key="7">
    <source>
        <dbReference type="ARBA" id="ARBA00022553"/>
    </source>
</evidence>
<dbReference type="PRINTS" id="PR00344">
    <property type="entry name" value="BCTRLSENSOR"/>
</dbReference>
<comment type="cofactor">
    <cofactor evidence="3">
        <name>Mg(2+)</name>
        <dbReference type="ChEBI" id="CHEBI:18420"/>
    </cofactor>
</comment>
<keyword evidence="27" id="KW-1185">Reference proteome</keyword>
<evidence type="ECO:0000256" key="3">
    <source>
        <dbReference type="ARBA" id="ARBA00001946"/>
    </source>
</evidence>
<dbReference type="GO" id="GO:0005524">
    <property type="term" value="F:ATP binding"/>
    <property type="evidence" value="ECO:0007669"/>
    <property type="project" value="UniProtKB-KW"/>
</dbReference>
<keyword evidence="6" id="KW-1003">Cell membrane</keyword>
<dbReference type="PROSITE" id="PS50109">
    <property type="entry name" value="HIS_KIN"/>
    <property type="match status" value="1"/>
</dbReference>
<proteinExistence type="predicted"/>
<keyword evidence="8" id="KW-0808">Transferase</keyword>
<keyword evidence="17" id="KW-0902">Two-component regulatory system</keyword>
<dbReference type="GO" id="GO:0000155">
    <property type="term" value="F:phosphorelay sensor kinase activity"/>
    <property type="evidence" value="ECO:0007669"/>
    <property type="project" value="InterPro"/>
</dbReference>
<evidence type="ECO:0000256" key="20">
    <source>
        <dbReference type="ARBA" id="ARBA00023211"/>
    </source>
</evidence>
<feature type="transmembrane region" description="Helical" evidence="23">
    <location>
        <begin position="7"/>
        <end position="28"/>
    </location>
</feature>
<dbReference type="PROSITE" id="PS50885">
    <property type="entry name" value="HAMP"/>
    <property type="match status" value="1"/>
</dbReference>
<evidence type="ECO:0000256" key="10">
    <source>
        <dbReference type="ARBA" id="ARBA00022741"/>
    </source>
</evidence>
<dbReference type="SUPFAM" id="SSF47384">
    <property type="entry name" value="Homodimeric domain of signal transducing histidine kinase"/>
    <property type="match status" value="1"/>
</dbReference>
<evidence type="ECO:0000256" key="21">
    <source>
        <dbReference type="ARBA" id="ARBA00040454"/>
    </source>
</evidence>
<dbReference type="Gene3D" id="3.30.565.10">
    <property type="entry name" value="Histidine kinase-like ATPase, C-terminal domain"/>
    <property type="match status" value="1"/>
</dbReference>
<name>A0A6L7EMD2_9ACTN</name>
<keyword evidence="10" id="KW-0547">Nucleotide-binding</keyword>
<dbReference type="Proteomes" id="UP000473325">
    <property type="component" value="Unassembled WGS sequence"/>
</dbReference>
<evidence type="ECO:0000256" key="18">
    <source>
        <dbReference type="ARBA" id="ARBA00023016"/>
    </source>
</evidence>
<dbReference type="Pfam" id="PF00672">
    <property type="entry name" value="HAMP"/>
    <property type="match status" value="1"/>
</dbReference>
<dbReference type="InterPro" id="IPR003594">
    <property type="entry name" value="HATPase_dom"/>
</dbReference>
<keyword evidence="18" id="KW-0346">Stress response</keyword>
<keyword evidence="12" id="KW-0378">Hydrolase</keyword>
<evidence type="ECO:0000256" key="22">
    <source>
        <dbReference type="ARBA" id="ARBA00041776"/>
    </source>
</evidence>
<evidence type="ECO:0000256" key="2">
    <source>
        <dbReference type="ARBA" id="ARBA00001936"/>
    </source>
</evidence>
<evidence type="ECO:0000256" key="19">
    <source>
        <dbReference type="ARBA" id="ARBA00023026"/>
    </source>
</evidence>
<evidence type="ECO:0000256" key="4">
    <source>
        <dbReference type="ARBA" id="ARBA00004651"/>
    </source>
</evidence>
<dbReference type="RefSeq" id="WP_160875041.1">
    <property type="nucleotide sequence ID" value="NZ_WUEK01000002.1"/>
</dbReference>
<dbReference type="SMART" id="SM00388">
    <property type="entry name" value="HisKA"/>
    <property type="match status" value="1"/>
</dbReference>
<dbReference type="EMBL" id="WUEK01000002">
    <property type="protein sequence ID" value="MXG88497.1"/>
    <property type="molecule type" value="Genomic_DNA"/>
</dbReference>
<evidence type="ECO:0000256" key="8">
    <source>
        <dbReference type="ARBA" id="ARBA00022679"/>
    </source>
</evidence>
<evidence type="ECO:0000256" key="23">
    <source>
        <dbReference type="SAM" id="Phobius"/>
    </source>
</evidence>
<evidence type="ECO:0000256" key="11">
    <source>
        <dbReference type="ARBA" id="ARBA00022777"/>
    </source>
</evidence>
<dbReference type="CDD" id="cd06225">
    <property type="entry name" value="HAMP"/>
    <property type="match status" value="1"/>
</dbReference>
<keyword evidence="13" id="KW-0067">ATP-binding</keyword>
<accession>A0A6L7EMD2</accession>
<keyword evidence="19" id="KW-0843">Virulence</keyword>
<evidence type="ECO:0000256" key="6">
    <source>
        <dbReference type="ARBA" id="ARBA00022475"/>
    </source>
</evidence>
<evidence type="ECO:0000256" key="13">
    <source>
        <dbReference type="ARBA" id="ARBA00022840"/>
    </source>
</evidence>
<evidence type="ECO:0000256" key="15">
    <source>
        <dbReference type="ARBA" id="ARBA00022912"/>
    </source>
</evidence>
<sequence>MRRRLSTTVAAAVAMVLLAMLVPMALLLRGYALEDRLSRAALEVQATETVVSGQDCGAVQNYLSRINRDSGTDTTVLYPPGQCSGRDLGPDPGEDYRVVDSRLTGRARLDDVEGGAEFLVPVSLGASSAAPEDTPVIRVVVEEPGWTESGILRSWLVLLVLGLVLLAGALALADRLGRSFVQPIRALAAYAGRLGEGTRPEPVEPSGPHEVRELASAMNRLVERIEVLLARERAGVADVSHRLRTPITALRLRVDGLASAEDRARLGGDLDELQAMVDHVVREARRSEREGLAPSADAVGTLTERVEFWAPLAEDQGRPFALSVSTEGPVAVRASAEDLAATVDVLLDNVFSHSPDAAPVSVTLAARSGGGVALTVDDGGPGWPADLDVVARGASGAGSTGLGLAIVERTATESGGALTLGTSAYGGARVIVELGPA</sequence>
<keyword evidence="9 23" id="KW-0812">Transmembrane</keyword>
<dbReference type="GO" id="GO:0005886">
    <property type="term" value="C:plasma membrane"/>
    <property type="evidence" value="ECO:0007669"/>
    <property type="project" value="UniProtKB-SubCell"/>
</dbReference>
<keyword evidence="20" id="KW-0464">Manganese</keyword>
<evidence type="ECO:0000256" key="16">
    <source>
        <dbReference type="ARBA" id="ARBA00022989"/>
    </source>
</evidence>
<protein>
    <recommendedName>
        <fullName evidence="21">Signal transduction histidine-protein kinase/phosphatase MprB</fullName>
        <ecNumber evidence="5">2.7.13.3</ecNumber>
    </recommendedName>
    <alternativeName>
        <fullName evidence="22">Mycobacterial persistence regulator B</fullName>
    </alternativeName>
</protein>
<dbReference type="CDD" id="cd00082">
    <property type="entry name" value="HisKA"/>
    <property type="match status" value="1"/>
</dbReference>
<reference evidence="26 27" key="1">
    <citation type="submission" date="2019-12" db="EMBL/GenBank/DDBJ databases">
        <authorList>
            <person name="Kun Z."/>
        </authorList>
    </citation>
    <scope>NUCLEOTIDE SEQUENCE [LARGE SCALE GENOMIC DNA]</scope>
    <source>
        <strain evidence="26 27">YIM 123512</strain>
    </source>
</reference>
<comment type="caution">
    <text evidence="26">The sequence shown here is derived from an EMBL/GenBank/DDBJ whole genome shotgun (WGS) entry which is preliminary data.</text>
</comment>
<evidence type="ECO:0000259" key="25">
    <source>
        <dbReference type="PROSITE" id="PS50885"/>
    </source>
</evidence>
<dbReference type="InterPro" id="IPR036097">
    <property type="entry name" value="HisK_dim/P_sf"/>
</dbReference>
<evidence type="ECO:0000256" key="9">
    <source>
        <dbReference type="ARBA" id="ARBA00022692"/>
    </source>
</evidence>
<dbReference type="SUPFAM" id="SSF158472">
    <property type="entry name" value="HAMP domain-like"/>
    <property type="match status" value="1"/>
</dbReference>
<comment type="subcellular location">
    <subcellularLocation>
        <location evidence="4">Cell membrane</location>
        <topology evidence="4">Multi-pass membrane protein</topology>
    </subcellularLocation>
</comment>
<dbReference type="InterPro" id="IPR036890">
    <property type="entry name" value="HATPase_C_sf"/>
</dbReference>
<keyword evidence="11" id="KW-0418">Kinase</keyword>
<keyword evidence="15" id="KW-0904">Protein phosphatase</keyword>
<evidence type="ECO:0000313" key="26">
    <source>
        <dbReference type="EMBL" id="MXG88497.1"/>
    </source>
</evidence>
<keyword evidence="16 23" id="KW-1133">Transmembrane helix</keyword>
<dbReference type="Gene3D" id="1.10.287.130">
    <property type="match status" value="1"/>
</dbReference>
<gene>
    <name evidence="26" type="ORF">GRQ65_02930</name>
</gene>
<evidence type="ECO:0000256" key="12">
    <source>
        <dbReference type="ARBA" id="ARBA00022801"/>
    </source>
</evidence>
<keyword evidence="23" id="KW-0472">Membrane</keyword>
<dbReference type="SMART" id="SM00387">
    <property type="entry name" value="HATPase_c"/>
    <property type="match status" value="1"/>
</dbReference>
<keyword evidence="7" id="KW-0597">Phosphoprotein</keyword>
<feature type="transmembrane region" description="Helical" evidence="23">
    <location>
        <begin position="154"/>
        <end position="173"/>
    </location>
</feature>
<dbReference type="Pfam" id="PF02518">
    <property type="entry name" value="HATPase_c"/>
    <property type="match status" value="1"/>
</dbReference>
<organism evidence="26 27">
    <name type="scientific">Nocardioides flavescens</name>
    <dbReference type="NCBI Taxonomy" id="2691959"/>
    <lineage>
        <taxon>Bacteria</taxon>
        <taxon>Bacillati</taxon>
        <taxon>Actinomycetota</taxon>
        <taxon>Actinomycetes</taxon>
        <taxon>Propionibacteriales</taxon>
        <taxon>Nocardioidaceae</taxon>
        <taxon>Nocardioides</taxon>
    </lineage>
</organism>
<evidence type="ECO:0000256" key="17">
    <source>
        <dbReference type="ARBA" id="ARBA00023012"/>
    </source>
</evidence>
<dbReference type="PANTHER" id="PTHR44936">
    <property type="entry name" value="SENSOR PROTEIN CREC"/>
    <property type="match status" value="1"/>
</dbReference>
<dbReference type="AlphaFoldDB" id="A0A6L7EMD2"/>
<dbReference type="PANTHER" id="PTHR44936:SF9">
    <property type="entry name" value="SENSOR PROTEIN CREC"/>
    <property type="match status" value="1"/>
</dbReference>
<dbReference type="InterPro" id="IPR005467">
    <property type="entry name" value="His_kinase_dom"/>
</dbReference>
<dbReference type="InterPro" id="IPR004358">
    <property type="entry name" value="Sig_transdc_His_kin-like_C"/>
</dbReference>
<dbReference type="EC" id="2.7.13.3" evidence="5"/>
<feature type="domain" description="HAMP" evidence="25">
    <location>
        <begin position="178"/>
        <end position="230"/>
    </location>
</feature>
<dbReference type="InterPro" id="IPR003660">
    <property type="entry name" value="HAMP_dom"/>
</dbReference>
<comment type="cofactor">
    <cofactor evidence="2">
        <name>Mn(2+)</name>
        <dbReference type="ChEBI" id="CHEBI:29035"/>
    </cofactor>
</comment>
<dbReference type="InterPro" id="IPR050980">
    <property type="entry name" value="2C_sensor_his_kinase"/>
</dbReference>
<evidence type="ECO:0000313" key="27">
    <source>
        <dbReference type="Proteomes" id="UP000473325"/>
    </source>
</evidence>
<evidence type="ECO:0000256" key="5">
    <source>
        <dbReference type="ARBA" id="ARBA00012438"/>
    </source>
</evidence>
<feature type="domain" description="Histidine kinase" evidence="24">
    <location>
        <begin position="238"/>
        <end position="437"/>
    </location>
</feature>